<proteinExistence type="predicted"/>
<dbReference type="SUPFAM" id="SSF53756">
    <property type="entry name" value="UDP-Glycosyltransferase/glycogen phosphorylase"/>
    <property type="match status" value="1"/>
</dbReference>
<dbReference type="Proteomes" id="UP000437736">
    <property type="component" value="Unassembled WGS sequence"/>
</dbReference>
<name>A0ABW9QSY4_9ACTN</name>
<comment type="caution">
    <text evidence="1">The sequence shown here is derived from an EMBL/GenBank/DDBJ whole genome shotgun (WGS) entry which is preliminary data.</text>
</comment>
<dbReference type="CDD" id="cd03801">
    <property type="entry name" value="GT4_PimA-like"/>
    <property type="match status" value="1"/>
</dbReference>
<dbReference type="PANTHER" id="PTHR12526">
    <property type="entry name" value="GLYCOSYLTRANSFERASE"/>
    <property type="match status" value="1"/>
</dbReference>
<evidence type="ECO:0000313" key="1">
    <source>
        <dbReference type="EMBL" id="MST32608.1"/>
    </source>
</evidence>
<accession>A0ABW9QSY4</accession>
<dbReference type="EMBL" id="WJHE01000341">
    <property type="protein sequence ID" value="MST32608.1"/>
    <property type="molecule type" value="Genomic_DNA"/>
</dbReference>
<dbReference type="Gene3D" id="3.40.50.2000">
    <property type="entry name" value="Glycogen Phosphorylase B"/>
    <property type="match status" value="2"/>
</dbReference>
<reference evidence="1 2" key="1">
    <citation type="submission" date="2019-11" db="EMBL/GenBank/DDBJ databases">
        <title>Acidiferrimicrobium australis gen. nov., sp. nov., an acidophilic and obligately heterotrophic, member of the Actinobacteria that catalyses dissimilatory oxido- reduction of iron isolated from metal-rich acidic water in Chile.</title>
        <authorList>
            <person name="Gonzalez D."/>
            <person name="Huber K."/>
            <person name="Hedrich S."/>
            <person name="Rojas-Villalobos C."/>
            <person name="Quatrini R."/>
            <person name="Dinamarca M.A."/>
            <person name="Schwarz A."/>
            <person name="Canales C."/>
            <person name="Nancucheo I."/>
        </authorList>
    </citation>
    <scope>NUCLEOTIDE SEQUENCE [LARGE SCALE GENOMIC DNA]</scope>
    <source>
        <strain evidence="1 2">USS-CCA1</strain>
    </source>
</reference>
<evidence type="ECO:0000313" key="2">
    <source>
        <dbReference type="Proteomes" id="UP000437736"/>
    </source>
</evidence>
<protein>
    <submittedName>
        <fullName evidence="1">Glycosyltransferase</fullName>
    </submittedName>
</protein>
<keyword evidence="2" id="KW-1185">Reference proteome</keyword>
<feature type="non-terminal residue" evidence="1">
    <location>
        <position position="436"/>
    </location>
</feature>
<organism evidence="1 2">
    <name type="scientific">Acidiferrimicrobium australe</name>
    <dbReference type="NCBI Taxonomy" id="2664430"/>
    <lineage>
        <taxon>Bacteria</taxon>
        <taxon>Bacillati</taxon>
        <taxon>Actinomycetota</taxon>
        <taxon>Acidimicrobiia</taxon>
        <taxon>Acidimicrobiales</taxon>
        <taxon>Acidimicrobiaceae</taxon>
        <taxon>Acidiferrimicrobium</taxon>
    </lineage>
</organism>
<gene>
    <name evidence="1" type="ORF">GHK86_07715</name>
</gene>
<dbReference type="PANTHER" id="PTHR12526:SF584">
    <property type="entry name" value="GLYCOSYLTRANSFERASE"/>
    <property type="match status" value="1"/>
</dbReference>
<dbReference type="Pfam" id="PF13692">
    <property type="entry name" value="Glyco_trans_1_4"/>
    <property type="match status" value="1"/>
</dbReference>
<sequence>MGAGGHYRPRPMHGRIALVPPRFGPGVVGGSEAVSQEIAVGLASRGWDVEVLTTCATNHYTWENALPAGATFERDLVVRRFPIVPQWSEAARRAQLQIQDGRVPSLDEQVTWLGWRFTVPALYEHLLRRGHEYDAFLFSPYLFWTTTVCLPAVADRAISIPCLHDETYAHLDVARPVLADAARVWFLSEPEHQLAHRLTTLPAAHTVTGAGVDVPRRYEPERFRARYGLHRPFLAYIARREPEKGWNWLLEMYQQIRAAGGPDVDLVTAGVGDISVPDDLRGRVVDLGRISDEERNDCMAAALAYVQPSRMESFSRTTMEAWLAGTPVLAVEDGEVVAWHAQRSGAGLLFRDGPTLAEAVRRLVDTPQEAAALGARGRQYVLDNYRWEVVLDRMEADLEAMMDAGAAGAGGATGGGAFGAGVGGGAGRSGDAGVGG</sequence>